<protein>
    <recommendedName>
        <fullName evidence="4">EF-hand domain-containing protein</fullName>
    </recommendedName>
</protein>
<organism evidence="2 3">
    <name type="scientific">Cercospora zeae-maydis SCOH1-5</name>
    <dbReference type="NCBI Taxonomy" id="717836"/>
    <lineage>
        <taxon>Eukaryota</taxon>
        <taxon>Fungi</taxon>
        <taxon>Dikarya</taxon>
        <taxon>Ascomycota</taxon>
        <taxon>Pezizomycotina</taxon>
        <taxon>Dothideomycetes</taxon>
        <taxon>Dothideomycetidae</taxon>
        <taxon>Mycosphaerellales</taxon>
        <taxon>Mycosphaerellaceae</taxon>
        <taxon>Cercospora</taxon>
    </lineage>
</organism>
<proteinExistence type="predicted"/>
<dbReference type="AlphaFoldDB" id="A0A6A6FF34"/>
<evidence type="ECO:0000313" key="2">
    <source>
        <dbReference type="EMBL" id="KAF2212015.1"/>
    </source>
</evidence>
<accession>A0A6A6FF34</accession>
<keyword evidence="3" id="KW-1185">Reference proteome</keyword>
<evidence type="ECO:0000313" key="3">
    <source>
        <dbReference type="Proteomes" id="UP000799539"/>
    </source>
</evidence>
<dbReference type="OrthoDB" id="3622511at2759"/>
<name>A0A6A6FF34_9PEZI</name>
<dbReference type="Proteomes" id="UP000799539">
    <property type="component" value="Unassembled WGS sequence"/>
</dbReference>
<feature type="signal peptide" evidence="1">
    <location>
        <begin position="1"/>
        <end position="20"/>
    </location>
</feature>
<dbReference type="EMBL" id="ML992674">
    <property type="protein sequence ID" value="KAF2212015.1"/>
    <property type="molecule type" value="Genomic_DNA"/>
</dbReference>
<keyword evidence="1" id="KW-0732">Signal</keyword>
<sequence length="148" mass="15769">MAWFKGFMIGCSLFCGFLLGGNNERDVDSGSIAQRMAIFYSDKPLSVDLAGASVDTNGDITNNTAVFHFGDGHSETGTLTGHAAQFPHGVGYGNFSIAEGEGQWIMVDKTSGAPGLSSLFQWMLNATEDGTVTRQEFEQAISIVKAFA</sequence>
<reference evidence="2" key="1">
    <citation type="journal article" date="2020" name="Stud. Mycol.">
        <title>101 Dothideomycetes genomes: a test case for predicting lifestyles and emergence of pathogens.</title>
        <authorList>
            <person name="Haridas S."/>
            <person name="Albert R."/>
            <person name="Binder M."/>
            <person name="Bloem J."/>
            <person name="Labutti K."/>
            <person name="Salamov A."/>
            <person name="Andreopoulos B."/>
            <person name="Baker S."/>
            <person name="Barry K."/>
            <person name="Bills G."/>
            <person name="Bluhm B."/>
            <person name="Cannon C."/>
            <person name="Castanera R."/>
            <person name="Culley D."/>
            <person name="Daum C."/>
            <person name="Ezra D."/>
            <person name="Gonzalez J."/>
            <person name="Henrissat B."/>
            <person name="Kuo A."/>
            <person name="Liang C."/>
            <person name="Lipzen A."/>
            <person name="Lutzoni F."/>
            <person name="Magnuson J."/>
            <person name="Mondo S."/>
            <person name="Nolan M."/>
            <person name="Ohm R."/>
            <person name="Pangilinan J."/>
            <person name="Park H.-J."/>
            <person name="Ramirez L."/>
            <person name="Alfaro M."/>
            <person name="Sun H."/>
            <person name="Tritt A."/>
            <person name="Yoshinaga Y."/>
            <person name="Zwiers L.-H."/>
            <person name="Turgeon B."/>
            <person name="Goodwin S."/>
            <person name="Spatafora J."/>
            <person name="Crous P."/>
            <person name="Grigoriev I."/>
        </authorList>
    </citation>
    <scope>NUCLEOTIDE SEQUENCE</scope>
    <source>
        <strain evidence="2">SCOH1-5</strain>
    </source>
</reference>
<feature type="chain" id="PRO_5025402997" description="EF-hand domain-containing protein" evidence="1">
    <location>
        <begin position="21"/>
        <end position="148"/>
    </location>
</feature>
<evidence type="ECO:0000256" key="1">
    <source>
        <dbReference type="SAM" id="SignalP"/>
    </source>
</evidence>
<evidence type="ECO:0008006" key="4">
    <source>
        <dbReference type="Google" id="ProtNLM"/>
    </source>
</evidence>
<gene>
    <name evidence="2" type="ORF">CERZMDRAFT_84968</name>
</gene>